<feature type="region of interest" description="Disordered" evidence="6">
    <location>
        <begin position="204"/>
        <end position="248"/>
    </location>
</feature>
<organism evidence="8 9">
    <name type="scientific">Nicotiana tabacum</name>
    <name type="common">Common tobacco</name>
    <dbReference type="NCBI Taxonomy" id="4097"/>
    <lineage>
        <taxon>Eukaryota</taxon>
        <taxon>Viridiplantae</taxon>
        <taxon>Streptophyta</taxon>
        <taxon>Embryophyta</taxon>
        <taxon>Tracheophyta</taxon>
        <taxon>Spermatophyta</taxon>
        <taxon>Magnoliopsida</taxon>
        <taxon>eudicotyledons</taxon>
        <taxon>Gunneridae</taxon>
        <taxon>Pentapetalae</taxon>
        <taxon>asterids</taxon>
        <taxon>lamiids</taxon>
        <taxon>Solanales</taxon>
        <taxon>Solanaceae</taxon>
        <taxon>Nicotianoideae</taxon>
        <taxon>Nicotianeae</taxon>
        <taxon>Nicotiana</taxon>
    </lineage>
</organism>
<evidence type="ECO:0000256" key="6">
    <source>
        <dbReference type="SAM" id="MobiDB-lite"/>
    </source>
</evidence>
<dbReference type="Pfam" id="PF03106">
    <property type="entry name" value="WRKY"/>
    <property type="match status" value="1"/>
</dbReference>
<protein>
    <submittedName>
        <fullName evidence="9">Probable WRKY transcription factor 70</fullName>
    </submittedName>
    <submittedName>
        <fullName evidence="9">WRKY DNA-binding transcription factor 70-like</fullName>
    </submittedName>
</protein>
<evidence type="ECO:0000256" key="5">
    <source>
        <dbReference type="ARBA" id="ARBA00023242"/>
    </source>
</evidence>
<evidence type="ECO:0000256" key="2">
    <source>
        <dbReference type="ARBA" id="ARBA00023015"/>
    </source>
</evidence>
<feature type="domain" description="WRKY" evidence="7">
    <location>
        <begin position="119"/>
        <end position="182"/>
    </location>
</feature>
<dbReference type="SUPFAM" id="SSF118290">
    <property type="entry name" value="WRKY DNA-binding domain"/>
    <property type="match status" value="1"/>
</dbReference>
<dbReference type="InterPro" id="IPR036576">
    <property type="entry name" value="WRKY_dom_sf"/>
</dbReference>
<keyword evidence="4" id="KW-0804">Transcription</keyword>
<dbReference type="KEGG" id="nta:107778277"/>
<dbReference type="GO" id="GO:0003700">
    <property type="term" value="F:DNA-binding transcription factor activity"/>
    <property type="evidence" value="ECO:0000318"/>
    <property type="project" value="GO_Central"/>
</dbReference>
<name>A0A1S3YNY6_TOBAC</name>
<reference evidence="8" key="1">
    <citation type="journal article" date="2014" name="Nat. Commun.">
        <title>The tobacco genome sequence and its comparison with those of tomato and potato.</title>
        <authorList>
            <person name="Sierro N."/>
            <person name="Battey J.N."/>
            <person name="Ouadi S."/>
            <person name="Bakaher N."/>
            <person name="Bovet L."/>
            <person name="Willig A."/>
            <person name="Goepfert S."/>
            <person name="Peitsch M.C."/>
            <person name="Ivanov N.V."/>
        </authorList>
    </citation>
    <scope>NUCLEOTIDE SEQUENCE [LARGE SCALE GENOMIC DNA]</scope>
</reference>
<keyword evidence="8" id="KW-1185">Reference proteome</keyword>
<dbReference type="STRING" id="4097.A0A1S3YNY6"/>
<comment type="subcellular location">
    <subcellularLocation>
        <location evidence="1">Nucleus</location>
    </subcellularLocation>
</comment>
<dbReference type="GO" id="GO:0005634">
    <property type="term" value="C:nucleus"/>
    <property type="evidence" value="ECO:0000318"/>
    <property type="project" value="GO_Central"/>
</dbReference>
<evidence type="ECO:0000313" key="8">
    <source>
        <dbReference type="Proteomes" id="UP000790787"/>
    </source>
</evidence>
<proteinExistence type="predicted"/>
<dbReference type="GO" id="GO:0000976">
    <property type="term" value="F:transcription cis-regulatory region binding"/>
    <property type="evidence" value="ECO:0000318"/>
    <property type="project" value="GO_Central"/>
</dbReference>
<evidence type="ECO:0000259" key="7">
    <source>
        <dbReference type="PROSITE" id="PS50811"/>
    </source>
</evidence>
<evidence type="ECO:0000256" key="4">
    <source>
        <dbReference type="ARBA" id="ARBA00023163"/>
    </source>
</evidence>
<dbReference type="RefSeq" id="XP_016453986.1">
    <property type="nucleotide sequence ID" value="XM_016598500.1"/>
</dbReference>
<evidence type="ECO:0000313" key="9">
    <source>
        <dbReference type="RefSeq" id="XP_016453986.1"/>
    </source>
</evidence>
<dbReference type="RefSeq" id="XP_016453986.1">
    <property type="nucleotide sequence ID" value="XM_016598500.2"/>
</dbReference>
<dbReference type="PaxDb" id="4097-A0A1S3YNY6"/>
<dbReference type="GO" id="GO:1900457">
    <property type="term" value="P:regulation of brassinosteroid mediated signaling pathway"/>
    <property type="evidence" value="ECO:0000318"/>
    <property type="project" value="GO_Central"/>
</dbReference>
<sequence>MENFESPRTARKRLIKELIQGKEFVVQLQTLLQQPLAGDHQPGSAHDLILKIWASFTDALSELTAFPRSKGLFQIPEAADNLGSKDFGSEFRKDKLQVTKNRSGGCYRRRKNSESWMMRESAKKEDEYEWRKYGHKVILNSKYPRCYYRCTYKYDQEGQATKRIQRIKEDPIIYQTTYFGHHICKRSQKEPQCQITITPESSGLMREYPPFEANPKVPCKNDQPPSSDNPTTKEEEESKEQTDSNIWKDFMVSSPSVPAIMAADDISTSLHGLDIDGIFGDFHFAAATEFS</sequence>
<dbReference type="OMA" id="CNTNAET"/>
<gene>
    <name evidence="9" type="primary">LOC107778277</name>
</gene>
<dbReference type="GeneID" id="107778277"/>
<dbReference type="OrthoDB" id="2021064at2759"/>
<keyword evidence="3" id="KW-0238">DNA-binding</keyword>
<dbReference type="AlphaFoldDB" id="A0A1S3YNY6"/>
<accession>A0A1S3YNY6</accession>
<dbReference type="GO" id="GO:0009862">
    <property type="term" value="P:systemic acquired resistance, salicylic acid mediated signaling pathway"/>
    <property type="evidence" value="ECO:0000318"/>
    <property type="project" value="GO_Central"/>
</dbReference>
<keyword evidence="5" id="KW-0539">Nucleus</keyword>
<dbReference type="PANTHER" id="PTHR31282">
    <property type="entry name" value="WRKY TRANSCRIPTION FACTOR 21-RELATED"/>
    <property type="match status" value="1"/>
</dbReference>
<dbReference type="SMR" id="A0A1S3YNY6"/>
<dbReference type="PROSITE" id="PS50811">
    <property type="entry name" value="WRKY"/>
    <property type="match status" value="1"/>
</dbReference>
<keyword evidence="2" id="KW-0805">Transcription regulation</keyword>
<dbReference type="SMART" id="SM00774">
    <property type="entry name" value="WRKY"/>
    <property type="match status" value="1"/>
</dbReference>
<dbReference type="InterPro" id="IPR003657">
    <property type="entry name" value="WRKY_dom"/>
</dbReference>
<evidence type="ECO:0000256" key="1">
    <source>
        <dbReference type="ARBA" id="ARBA00004123"/>
    </source>
</evidence>
<dbReference type="Gene3D" id="2.20.25.80">
    <property type="entry name" value="WRKY domain"/>
    <property type="match status" value="1"/>
</dbReference>
<dbReference type="InterPro" id="IPR044810">
    <property type="entry name" value="WRKY_plant"/>
</dbReference>
<reference evidence="9" key="2">
    <citation type="submission" date="2025-08" db="UniProtKB">
        <authorList>
            <consortium name="RefSeq"/>
        </authorList>
    </citation>
    <scope>IDENTIFICATION</scope>
    <source>
        <tissue evidence="9">Leaf</tissue>
    </source>
</reference>
<evidence type="ECO:0000256" key="3">
    <source>
        <dbReference type="ARBA" id="ARBA00023125"/>
    </source>
</evidence>
<dbReference type="GO" id="GO:0006355">
    <property type="term" value="P:regulation of DNA-templated transcription"/>
    <property type="evidence" value="ECO:0000318"/>
    <property type="project" value="GO_Central"/>
</dbReference>
<dbReference type="Proteomes" id="UP000790787">
    <property type="component" value="Chromosome 13"/>
</dbReference>
<dbReference type="GO" id="GO:0042742">
    <property type="term" value="P:defense response to bacterium"/>
    <property type="evidence" value="ECO:0000318"/>
    <property type="project" value="GO_Central"/>
</dbReference>